<dbReference type="RefSeq" id="WP_374347219.1">
    <property type="nucleotide sequence ID" value="NZ_JBHTLQ010000024.1"/>
</dbReference>
<keyword evidence="2" id="KW-1185">Reference proteome</keyword>
<gene>
    <name evidence="1" type="ORF">ACFQ27_11910</name>
</gene>
<accession>A0ABW3T2D7</accession>
<comment type="caution">
    <text evidence="1">The sequence shown here is derived from an EMBL/GenBank/DDBJ whole genome shotgun (WGS) entry which is preliminary data.</text>
</comment>
<dbReference type="EMBL" id="JBHTLQ010000024">
    <property type="protein sequence ID" value="MFD1191287.1"/>
    <property type="molecule type" value="Genomic_DNA"/>
</dbReference>
<name>A0ABW3T2D7_9CAUL</name>
<sequence length="142" mass="14245">MLAPLAACGPQAGVKGLCTPFETADAKPAAGVPAPSAAAADASAPLEDCLHRWAYSLAGSSDPADQVASATVAACAGQLSAWNREALAPAATAPAQALSLMTGEPVSPMTAHREFAESRALFYVVQARAGHCAPPPPARPRS</sequence>
<organism evidence="1 2">
    <name type="scientific">Phenylobacterium conjunctum</name>
    <dbReference type="NCBI Taxonomy" id="1298959"/>
    <lineage>
        <taxon>Bacteria</taxon>
        <taxon>Pseudomonadati</taxon>
        <taxon>Pseudomonadota</taxon>
        <taxon>Alphaproteobacteria</taxon>
        <taxon>Caulobacterales</taxon>
        <taxon>Caulobacteraceae</taxon>
        <taxon>Phenylobacterium</taxon>
    </lineage>
</organism>
<protein>
    <recommendedName>
        <fullName evidence="3">Lipoprotein</fullName>
    </recommendedName>
</protein>
<proteinExistence type="predicted"/>
<evidence type="ECO:0000313" key="1">
    <source>
        <dbReference type="EMBL" id="MFD1191287.1"/>
    </source>
</evidence>
<dbReference type="Proteomes" id="UP001597216">
    <property type="component" value="Unassembled WGS sequence"/>
</dbReference>
<evidence type="ECO:0000313" key="2">
    <source>
        <dbReference type="Proteomes" id="UP001597216"/>
    </source>
</evidence>
<reference evidence="2" key="1">
    <citation type="journal article" date="2019" name="Int. J. Syst. Evol. Microbiol.">
        <title>The Global Catalogue of Microorganisms (GCM) 10K type strain sequencing project: providing services to taxonomists for standard genome sequencing and annotation.</title>
        <authorList>
            <consortium name="The Broad Institute Genomics Platform"/>
            <consortium name="The Broad Institute Genome Sequencing Center for Infectious Disease"/>
            <person name="Wu L."/>
            <person name="Ma J."/>
        </authorList>
    </citation>
    <scope>NUCLEOTIDE SEQUENCE [LARGE SCALE GENOMIC DNA]</scope>
    <source>
        <strain evidence="2">CCUG 55074</strain>
    </source>
</reference>
<evidence type="ECO:0008006" key="3">
    <source>
        <dbReference type="Google" id="ProtNLM"/>
    </source>
</evidence>